<dbReference type="InterPro" id="IPR023833">
    <property type="entry name" value="Signal_pept_SipW-depend-type"/>
</dbReference>
<accession>A0ABU2BM94</accession>
<dbReference type="InterPro" id="IPR024006">
    <property type="entry name" value="Alt_signal_exp_actinobact"/>
</dbReference>
<dbReference type="NCBIfam" id="TIGR04089">
    <property type="entry name" value="exp_by_SipW_III"/>
    <property type="match status" value="1"/>
</dbReference>
<protein>
    <submittedName>
        <fullName evidence="1">Alternate signal-mediated exported protein</fullName>
    </submittedName>
</protein>
<keyword evidence="2" id="KW-1185">Reference proteome</keyword>
<dbReference type="RefSeq" id="WP_264271082.1">
    <property type="nucleotide sequence ID" value="NZ_BAAAWO010000001.1"/>
</dbReference>
<reference evidence="1 2" key="1">
    <citation type="submission" date="2023-07" db="EMBL/GenBank/DDBJ databases">
        <title>Sequencing the genomes of 1000 actinobacteria strains.</title>
        <authorList>
            <person name="Klenk H.-P."/>
        </authorList>
    </citation>
    <scope>NUCLEOTIDE SEQUENCE [LARGE SCALE GENOMIC DNA]</scope>
    <source>
        <strain evidence="1 2">DSM 20167</strain>
    </source>
</reference>
<dbReference type="NCBIfam" id="TIGR04088">
    <property type="entry name" value="cognate_SipW"/>
    <property type="match status" value="1"/>
</dbReference>
<proteinExistence type="predicted"/>
<evidence type="ECO:0000313" key="2">
    <source>
        <dbReference type="Proteomes" id="UP001183817"/>
    </source>
</evidence>
<evidence type="ECO:0000313" key="1">
    <source>
        <dbReference type="EMBL" id="MDR7358459.1"/>
    </source>
</evidence>
<comment type="caution">
    <text evidence="1">The sequence shown here is derived from an EMBL/GenBank/DDBJ whole genome shotgun (WGS) entry which is preliminary data.</text>
</comment>
<gene>
    <name evidence="1" type="ORF">J2S64_002150</name>
</gene>
<dbReference type="Proteomes" id="UP001183817">
    <property type="component" value="Unassembled WGS sequence"/>
</dbReference>
<name>A0ABU2BM94_9MICC</name>
<sequence length="52" mass="5032">MNKMTKGALATGLDVALLLGGGGTLAVWNKSVAEPAGTITSGDLELTAGTGT</sequence>
<organism evidence="1 2">
    <name type="scientific">Paeniglutamicibacter sulfureus</name>
    <dbReference type="NCBI Taxonomy" id="43666"/>
    <lineage>
        <taxon>Bacteria</taxon>
        <taxon>Bacillati</taxon>
        <taxon>Actinomycetota</taxon>
        <taxon>Actinomycetes</taxon>
        <taxon>Micrococcales</taxon>
        <taxon>Micrococcaceae</taxon>
        <taxon>Paeniglutamicibacter</taxon>
    </lineage>
</organism>
<dbReference type="EMBL" id="JAVDYI010000001">
    <property type="protein sequence ID" value="MDR7358459.1"/>
    <property type="molecule type" value="Genomic_DNA"/>
</dbReference>